<evidence type="ECO:0000256" key="2">
    <source>
        <dbReference type="ARBA" id="ARBA00022592"/>
    </source>
</evidence>
<dbReference type="EMBL" id="DYZA01000037">
    <property type="protein sequence ID" value="HJD96408.1"/>
    <property type="molecule type" value="Genomic_DNA"/>
</dbReference>
<dbReference type="Proteomes" id="UP000698963">
    <property type="component" value="Unassembled WGS sequence"/>
</dbReference>
<dbReference type="Gene3D" id="3.40.50.300">
    <property type="entry name" value="P-loop containing nucleotide triphosphate hydrolases"/>
    <property type="match status" value="1"/>
</dbReference>
<accession>A0A921DQZ3</accession>
<evidence type="ECO:0000256" key="3">
    <source>
        <dbReference type="ARBA" id="ARBA00022741"/>
    </source>
</evidence>
<dbReference type="RefSeq" id="WP_304120700.1">
    <property type="nucleotide sequence ID" value="NZ_DYZA01000037.1"/>
</dbReference>
<name>A0A921DQZ3_9BACT</name>
<dbReference type="GO" id="GO:0035435">
    <property type="term" value="P:phosphate ion transmembrane transport"/>
    <property type="evidence" value="ECO:0007669"/>
    <property type="project" value="InterPro"/>
</dbReference>
<keyword evidence="4 6" id="KW-0067">ATP-binding</keyword>
<reference evidence="6" key="2">
    <citation type="submission" date="2021-09" db="EMBL/GenBank/DDBJ databases">
        <authorList>
            <person name="Gilroy R."/>
        </authorList>
    </citation>
    <scope>NUCLEOTIDE SEQUENCE</scope>
    <source>
        <strain evidence="6">ChiGjej2B2-19336</strain>
    </source>
</reference>
<dbReference type="PANTHER" id="PTHR43423">
    <property type="entry name" value="ABC TRANSPORTER I FAMILY MEMBER 17"/>
    <property type="match status" value="1"/>
</dbReference>
<evidence type="ECO:0000313" key="7">
    <source>
        <dbReference type="Proteomes" id="UP000698963"/>
    </source>
</evidence>
<dbReference type="InterPro" id="IPR003439">
    <property type="entry name" value="ABC_transporter-like_ATP-bd"/>
</dbReference>
<dbReference type="PANTHER" id="PTHR43423:SF1">
    <property type="entry name" value="ABC TRANSPORTER I FAMILY MEMBER 17"/>
    <property type="match status" value="1"/>
</dbReference>
<dbReference type="PROSITE" id="PS00211">
    <property type="entry name" value="ABC_TRANSPORTER_1"/>
    <property type="match status" value="1"/>
</dbReference>
<gene>
    <name evidence="6" type="ORF">K8W16_02015</name>
</gene>
<dbReference type="Pfam" id="PF00005">
    <property type="entry name" value="ABC_tran"/>
    <property type="match status" value="1"/>
</dbReference>
<comment type="caution">
    <text evidence="6">The sequence shown here is derived from an EMBL/GenBank/DDBJ whole genome shotgun (WGS) entry which is preliminary data.</text>
</comment>
<dbReference type="SMART" id="SM00382">
    <property type="entry name" value="AAA"/>
    <property type="match status" value="1"/>
</dbReference>
<dbReference type="GO" id="GO:0005315">
    <property type="term" value="F:phosphate transmembrane transporter activity"/>
    <property type="evidence" value="ECO:0007669"/>
    <property type="project" value="InterPro"/>
</dbReference>
<evidence type="ECO:0000259" key="5">
    <source>
        <dbReference type="PROSITE" id="PS50893"/>
    </source>
</evidence>
<dbReference type="InterPro" id="IPR005670">
    <property type="entry name" value="PstB-like"/>
</dbReference>
<feature type="domain" description="ABC transporter" evidence="5">
    <location>
        <begin position="11"/>
        <end position="261"/>
    </location>
</feature>
<reference evidence="6" key="1">
    <citation type="journal article" date="2021" name="PeerJ">
        <title>Extensive microbial diversity within the chicken gut microbiome revealed by metagenomics and culture.</title>
        <authorList>
            <person name="Gilroy R."/>
            <person name="Ravi A."/>
            <person name="Getino M."/>
            <person name="Pursley I."/>
            <person name="Horton D.L."/>
            <person name="Alikhan N.F."/>
            <person name="Baker D."/>
            <person name="Gharbi K."/>
            <person name="Hall N."/>
            <person name="Watson M."/>
            <person name="Adriaenssens E.M."/>
            <person name="Foster-Nyarko E."/>
            <person name="Jarju S."/>
            <person name="Secka A."/>
            <person name="Antonio M."/>
            <person name="Oren A."/>
            <person name="Chaudhuri R.R."/>
            <person name="La Ragione R."/>
            <person name="Hildebrand F."/>
            <person name="Pallen M.J."/>
        </authorList>
    </citation>
    <scope>NUCLEOTIDE SEQUENCE</scope>
    <source>
        <strain evidence="6">ChiGjej2B2-19336</strain>
    </source>
</reference>
<keyword evidence="3" id="KW-0547">Nucleotide-binding</keyword>
<keyword evidence="2" id="KW-0592">Phosphate transport</keyword>
<sequence length="262" mass="28099">MDQESSSPFMLRASGLSVSFSGHDVVRGASLDVPRGGIAVLVGRSGSGKTTFLRAVNRLNEELPGCRTEGQVELSLPGGSVRLYPGPGGGADISLSVLRRRVGMVFQTPQVFPVSVFRNISLPLAVAASCPRSELADRVKDALVRADLWKEVEGRLNMSAERLSGGQQQRLCLARALALEPDMLLLDEPTASLDVRAARHVEDLLLSLAGRLPVLMVSHSLGQSLRLASFLAVMEEGRVIRTVSDLRGMEEGDLEKLLSSSD</sequence>
<proteinExistence type="predicted"/>
<dbReference type="InterPro" id="IPR027417">
    <property type="entry name" value="P-loop_NTPase"/>
</dbReference>
<dbReference type="InterPro" id="IPR017871">
    <property type="entry name" value="ABC_transporter-like_CS"/>
</dbReference>
<dbReference type="InterPro" id="IPR003593">
    <property type="entry name" value="AAA+_ATPase"/>
</dbReference>
<dbReference type="GO" id="GO:0016887">
    <property type="term" value="F:ATP hydrolysis activity"/>
    <property type="evidence" value="ECO:0007669"/>
    <property type="project" value="InterPro"/>
</dbReference>
<evidence type="ECO:0000256" key="4">
    <source>
        <dbReference type="ARBA" id="ARBA00022840"/>
    </source>
</evidence>
<protein>
    <submittedName>
        <fullName evidence="6">Phosphate ABC transporter ATP-binding protein</fullName>
    </submittedName>
</protein>
<dbReference type="PROSITE" id="PS50893">
    <property type="entry name" value="ABC_TRANSPORTER_2"/>
    <property type="match status" value="1"/>
</dbReference>
<dbReference type="SUPFAM" id="SSF52540">
    <property type="entry name" value="P-loop containing nucleoside triphosphate hydrolases"/>
    <property type="match status" value="1"/>
</dbReference>
<organism evidence="6 7">
    <name type="scientific">Mailhella massiliensis</name>
    <dbReference type="NCBI Taxonomy" id="1903261"/>
    <lineage>
        <taxon>Bacteria</taxon>
        <taxon>Pseudomonadati</taxon>
        <taxon>Thermodesulfobacteriota</taxon>
        <taxon>Desulfovibrionia</taxon>
        <taxon>Desulfovibrionales</taxon>
        <taxon>Desulfovibrionaceae</taxon>
        <taxon>Mailhella</taxon>
    </lineage>
</organism>
<dbReference type="GO" id="GO:0005524">
    <property type="term" value="F:ATP binding"/>
    <property type="evidence" value="ECO:0007669"/>
    <property type="project" value="UniProtKB-KW"/>
</dbReference>
<dbReference type="AlphaFoldDB" id="A0A921DQZ3"/>
<dbReference type="CDD" id="cd03260">
    <property type="entry name" value="ABC_PstB_phosphate_transporter"/>
    <property type="match status" value="1"/>
</dbReference>
<keyword evidence="1" id="KW-0813">Transport</keyword>
<evidence type="ECO:0000313" key="6">
    <source>
        <dbReference type="EMBL" id="HJD96408.1"/>
    </source>
</evidence>
<evidence type="ECO:0000256" key="1">
    <source>
        <dbReference type="ARBA" id="ARBA00022448"/>
    </source>
</evidence>
<dbReference type="GO" id="GO:0016020">
    <property type="term" value="C:membrane"/>
    <property type="evidence" value="ECO:0007669"/>
    <property type="project" value="InterPro"/>
</dbReference>